<evidence type="ECO:0000313" key="6">
    <source>
        <dbReference type="Proteomes" id="UP000248714"/>
    </source>
</evidence>
<name>A0A316IB15_9PSEU</name>
<dbReference type="Proteomes" id="UP000248714">
    <property type="component" value="Unassembled WGS sequence"/>
</dbReference>
<accession>A0A316IB15</accession>
<evidence type="ECO:0000313" key="3">
    <source>
        <dbReference type="EMBL" id="PWK90712.1"/>
    </source>
</evidence>
<dbReference type="Proteomes" id="UP000246005">
    <property type="component" value="Unassembled WGS sequence"/>
</dbReference>
<keyword evidence="1" id="KW-1133">Transmembrane helix</keyword>
<feature type="transmembrane region" description="Helical" evidence="1">
    <location>
        <begin position="35"/>
        <end position="53"/>
    </location>
</feature>
<dbReference type="InterPro" id="IPR019692">
    <property type="entry name" value="CFP-6_PH"/>
</dbReference>
<dbReference type="EMBL" id="QGHB01000001">
    <property type="protein sequence ID" value="PWK90712.1"/>
    <property type="molecule type" value="Genomic_DNA"/>
</dbReference>
<evidence type="ECO:0000256" key="1">
    <source>
        <dbReference type="SAM" id="Phobius"/>
    </source>
</evidence>
<dbReference type="Pfam" id="PF10756">
    <property type="entry name" value="bPH_6"/>
    <property type="match status" value="1"/>
</dbReference>
<comment type="caution">
    <text evidence="3">The sequence shown here is derived from an EMBL/GenBank/DDBJ whole genome shotgun (WGS) entry which is preliminary data.</text>
</comment>
<feature type="transmembrane region" description="Helical" evidence="1">
    <location>
        <begin position="59"/>
        <end position="79"/>
    </location>
</feature>
<reference evidence="3 5" key="1">
    <citation type="submission" date="2018-05" db="EMBL/GenBank/DDBJ databases">
        <title>Genomic Encyclopedia of Type Strains, Phase IV (KMG-IV): sequencing the most valuable type-strain genomes for metagenomic binning, comparative biology and taxonomic classification.</title>
        <authorList>
            <person name="Goeker M."/>
        </authorList>
    </citation>
    <scope>NUCLEOTIDE SEQUENCE [LARGE SCALE GENOMIC DNA]</scope>
    <source>
        <strain evidence="4 6">DSM 45479</strain>
        <strain evidence="3 5">DSM 45480</strain>
    </source>
</reference>
<evidence type="ECO:0000259" key="2">
    <source>
        <dbReference type="Pfam" id="PF10756"/>
    </source>
</evidence>
<dbReference type="OrthoDB" id="5189227at2"/>
<gene>
    <name evidence="4" type="ORF">C8D87_102127</name>
    <name evidence="3" type="ORF">C8D88_101732</name>
</gene>
<evidence type="ECO:0000313" key="4">
    <source>
        <dbReference type="EMBL" id="RAS68066.1"/>
    </source>
</evidence>
<protein>
    <submittedName>
        <fullName evidence="3">PH (Pleckstrin Homology) domain-containing protein</fullName>
    </submittedName>
</protein>
<keyword evidence="1" id="KW-0472">Membrane</keyword>
<feature type="domain" description="Low molecular weight protein antigen 6 PH" evidence="2">
    <location>
        <begin position="80"/>
        <end position="154"/>
    </location>
</feature>
<sequence>MHKRPFPLTRRRSAVHISCGTLDGVTRTWSTPAPLVAGAWVLALLLAFAAIIADDNAGRLLVGLATLLVTYLAAFATIARPRLSADANGLAVRGFASTTHLPWHEVKVKLQTTRRLGREQQTLELDADDRLVVLTKLDLGADPEEVAGVLHALRP</sequence>
<organism evidence="3 5">
    <name type="scientific">Lentzea atacamensis</name>
    <dbReference type="NCBI Taxonomy" id="531938"/>
    <lineage>
        <taxon>Bacteria</taxon>
        <taxon>Bacillati</taxon>
        <taxon>Actinomycetota</taxon>
        <taxon>Actinomycetes</taxon>
        <taxon>Pseudonocardiales</taxon>
        <taxon>Pseudonocardiaceae</taxon>
        <taxon>Lentzea</taxon>
    </lineage>
</organism>
<dbReference type="AlphaFoldDB" id="A0A316IB15"/>
<evidence type="ECO:0000313" key="5">
    <source>
        <dbReference type="Proteomes" id="UP000246005"/>
    </source>
</evidence>
<proteinExistence type="predicted"/>
<keyword evidence="6" id="KW-1185">Reference proteome</keyword>
<keyword evidence="1" id="KW-0812">Transmembrane</keyword>
<dbReference type="EMBL" id="QLTT01000002">
    <property type="protein sequence ID" value="RAS68066.1"/>
    <property type="molecule type" value="Genomic_DNA"/>
</dbReference>